<feature type="compositionally biased region" description="Basic and acidic residues" evidence="1">
    <location>
        <begin position="107"/>
        <end position="119"/>
    </location>
</feature>
<dbReference type="PANTHER" id="PTHR46293">
    <property type="entry name" value="E3 UBIQUITIN PROTEIN LIGASE DRIP1"/>
    <property type="match status" value="1"/>
</dbReference>
<dbReference type="InterPro" id="IPR044807">
    <property type="entry name" value="DRIP1-like"/>
</dbReference>
<sequence length="400" mass="44006">MLHLRLDYNFTCCLAGFRPDHNLQDIIAKIFPVKGKKVDTPEANVPEANDPDVTPSSLPVKRKERSLSSLVVSTPKVPLQSGLTGKRSRALSRKGAVLRGCSFSAEEAAKRDDSTEDHPMSSNSTGTLDEFAQNKSQDSPEHSYERTANKYMNNDVEIIEGKADLWTPLNCLVEAANRTKSSKPNSQGLHAKSDPTSSLDSELYMSQIKAEGELPNALDCIRNAYTPKTKKKEADQKARGKNNSNGTGASGPVKRKRVRTANQNRVAASGESSASTQLMLDTCGAKYRNVPVWFSLVASEDWKGEISLPQISACCLKIKDGKMPVSTIQKYLAMKLELSSENEVEILCRGQPVLPTWQLESLVELWCRTAPTTKKIPITVGSSAKDFVMVLNYCRRVQTP</sequence>
<evidence type="ECO:0008006" key="4">
    <source>
        <dbReference type="Google" id="ProtNLM"/>
    </source>
</evidence>
<dbReference type="EMBL" id="VIEB01000180">
    <property type="protein sequence ID" value="TQE02185.1"/>
    <property type="molecule type" value="Genomic_DNA"/>
</dbReference>
<proteinExistence type="predicted"/>
<accession>A0A540MTQ7</accession>
<feature type="region of interest" description="Disordered" evidence="1">
    <location>
        <begin position="178"/>
        <end position="200"/>
    </location>
</feature>
<organism evidence="2 3">
    <name type="scientific">Malus baccata</name>
    <name type="common">Siberian crab apple</name>
    <name type="synonym">Pyrus baccata</name>
    <dbReference type="NCBI Taxonomy" id="106549"/>
    <lineage>
        <taxon>Eukaryota</taxon>
        <taxon>Viridiplantae</taxon>
        <taxon>Streptophyta</taxon>
        <taxon>Embryophyta</taxon>
        <taxon>Tracheophyta</taxon>
        <taxon>Spermatophyta</taxon>
        <taxon>Magnoliopsida</taxon>
        <taxon>eudicotyledons</taxon>
        <taxon>Gunneridae</taxon>
        <taxon>Pentapetalae</taxon>
        <taxon>rosids</taxon>
        <taxon>fabids</taxon>
        <taxon>Rosales</taxon>
        <taxon>Rosaceae</taxon>
        <taxon>Amygdaloideae</taxon>
        <taxon>Maleae</taxon>
        <taxon>Malus</taxon>
    </lineage>
</organism>
<gene>
    <name evidence="2" type="ORF">C1H46_012186</name>
</gene>
<dbReference type="AlphaFoldDB" id="A0A540MTQ7"/>
<keyword evidence="3" id="KW-1185">Reference proteome</keyword>
<dbReference type="Gene3D" id="3.10.20.90">
    <property type="entry name" value="Phosphatidylinositol 3-kinase Catalytic Subunit, Chain A, domain 1"/>
    <property type="match status" value="1"/>
</dbReference>
<feature type="compositionally biased region" description="Polar residues" evidence="1">
    <location>
        <begin position="260"/>
        <end position="271"/>
    </location>
</feature>
<protein>
    <recommendedName>
        <fullName evidence="4">E3 ubiquitin protein ligase DRIP2-like</fullName>
    </recommendedName>
</protein>
<dbReference type="Proteomes" id="UP000315295">
    <property type="component" value="Unassembled WGS sequence"/>
</dbReference>
<dbReference type="GO" id="GO:0004842">
    <property type="term" value="F:ubiquitin-protein transferase activity"/>
    <property type="evidence" value="ECO:0007669"/>
    <property type="project" value="InterPro"/>
</dbReference>
<evidence type="ECO:0000313" key="3">
    <source>
        <dbReference type="Proteomes" id="UP000315295"/>
    </source>
</evidence>
<dbReference type="STRING" id="106549.A0A540MTQ7"/>
<feature type="region of interest" description="Disordered" evidence="1">
    <location>
        <begin position="228"/>
        <end position="271"/>
    </location>
</feature>
<reference evidence="2 3" key="1">
    <citation type="journal article" date="2019" name="G3 (Bethesda)">
        <title>Sequencing of a Wild Apple (Malus baccata) Genome Unravels the Differences Between Cultivated and Wild Apple Species Regarding Disease Resistance and Cold Tolerance.</title>
        <authorList>
            <person name="Chen X."/>
        </authorList>
    </citation>
    <scope>NUCLEOTIDE SEQUENCE [LARGE SCALE GENOMIC DNA]</scope>
    <source>
        <strain evidence="3">cv. Shandingzi</strain>
        <tissue evidence="2">Leaves</tissue>
    </source>
</reference>
<dbReference type="PANTHER" id="PTHR46293:SF1">
    <property type="entry name" value="OS03G0632800 PROTEIN"/>
    <property type="match status" value="1"/>
</dbReference>
<evidence type="ECO:0000313" key="2">
    <source>
        <dbReference type="EMBL" id="TQE02185.1"/>
    </source>
</evidence>
<feature type="compositionally biased region" description="Polar residues" evidence="1">
    <location>
        <begin position="120"/>
        <end position="137"/>
    </location>
</feature>
<name>A0A540MTQ7_MALBA</name>
<evidence type="ECO:0000256" key="1">
    <source>
        <dbReference type="SAM" id="MobiDB-lite"/>
    </source>
</evidence>
<feature type="region of interest" description="Disordered" evidence="1">
    <location>
        <begin position="107"/>
        <end position="144"/>
    </location>
</feature>
<comment type="caution">
    <text evidence="2">The sequence shown here is derived from an EMBL/GenBank/DDBJ whole genome shotgun (WGS) entry which is preliminary data.</text>
</comment>